<reference evidence="1 2" key="1">
    <citation type="submission" date="2024-02" db="EMBL/GenBank/DDBJ databases">
        <title>Bacteria isolated from the canopy kelp, Nereocystis luetkeana.</title>
        <authorList>
            <person name="Pfister C.A."/>
            <person name="Younker I.T."/>
            <person name="Light S.H."/>
        </authorList>
    </citation>
    <scope>NUCLEOTIDE SEQUENCE [LARGE SCALE GENOMIC DNA]</scope>
    <source>
        <strain evidence="1 2">TI.1.05</strain>
    </source>
</reference>
<keyword evidence="2" id="KW-1185">Reference proteome</keyword>
<evidence type="ECO:0000313" key="1">
    <source>
        <dbReference type="EMBL" id="MEL0630410.1"/>
    </source>
</evidence>
<organism evidence="1 2">
    <name type="scientific">Psychromonas aquatilis</name>
    <dbReference type="NCBI Taxonomy" id="2005072"/>
    <lineage>
        <taxon>Bacteria</taxon>
        <taxon>Pseudomonadati</taxon>
        <taxon>Pseudomonadota</taxon>
        <taxon>Gammaproteobacteria</taxon>
        <taxon>Alteromonadales</taxon>
        <taxon>Psychromonadaceae</taxon>
        <taxon>Psychromonas</taxon>
    </lineage>
</organism>
<evidence type="ECO:0000313" key="2">
    <source>
        <dbReference type="Proteomes" id="UP001369082"/>
    </source>
</evidence>
<accession>A0ABU9GSV5</accession>
<gene>
    <name evidence="1" type="ORF">V6256_12410</name>
</gene>
<dbReference type="InterPro" id="IPR010412">
    <property type="entry name" value="DUF1007"/>
</dbReference>
<proteinExistence type="predicted"/>
<dbReference type="RefSeq" id="WP_341598537.1">
    <property type="nucleotide sequence ID" value="NZ_JBAKAZ010000054.1"/>
</dbReference>
<dbReference type="Pfam" id="PF06226">
    <property type="entry name" value="DUF1007"/>
    <property type="match status" value="1"/>
</dbReference>
<dbReference type="EMBL" id="JBAKAZ010000054">
    <property type="protein sequence ID" value="MEL0630410.1"/>
    <property type="molecule type" value="Genomic_DNA"/>
</dbReference>
<sequence length="221" mass="25612">MQVSLPIYKKSGKHYRLKLIILLALLSPFSLSAHPHAWVYMNTYIDSTQSHITSLHMTWAFDAETTLYMLEGEDTTPEHIDRTLQNLATSIVDNMYNEHYFTYFYNRNTPVRYKTATDAHFIQDGDLLVLSFEVPLSKAIRFKGNDFKLVIYDQTYYVDMSWTKKADVQISEALQSQCTGEILEPSVPEEQRAYALSFVSETTPNNELGEMFSQKYQLNCQ</sequence>
<dbReference type="Proteomes" id="UP001369082">
    <property type="component" value="Unassembled WGS sequence"/>
</dbReference>
<comment type="caution">
    <text evidence="1">The sequence shown here is derived from an EMBL/GenBank/DDBJ whole genome shotgun (WGS) entry which is preliminary data.</text>
</comment>
<name>A0ABU9GSV5_9GAMM</name>
<protein>
    <submittedName>
        <fullName evidence="1">DUF1007 family protein</fullName>
    </submittedName>
</protein>